<dbReference type="EMBL" id="BPLR01000638">
    <property type="protein sequence ID" value="GIY96219.1"/>
    <property type="molecule type" value="Genomic_DNA"/>
</dbReference>
<evidence type="ECO:0000313" key="2">
    <source>
        <dbReference type="Proteomes" id="UP001054945"/>
    </source>
</evidence>
<protein>
    <submittedName>
        <fullName evidence="1">Uncharacterized protein</fullName>
    </submittedName>
</protein>
<sequence length="137" mass="15590">MLLGAHLISLASSDVEHFQEEEIPDTCHLGTKVDRRLSYSSLCCSPPDDTIYQCVYSRYKNEANCISVKRPTKQDQNEKLNGFVVRRISKVNHSLQPTPSSERQSVFITLQTRKGNEEIDRDVNAEAFNLKLKAFLS</sequence>
<organism evidence="1 2">
    <name type="scientific">Caerostris extrusa</name>
    <name type="common">Bark spider</name>
    <name type="synonym">Caerostris bankana</name>
    <dbReference type="NCBI Taxonomy" id="172846"/>
    <lineage>
        <taxon>Eukaryota</taxon>
        <taxon>Metazoa</taxon>
        <taxon>Ecdysozoa</taxon>
        <taxon>Arthropoda</taxon>
        <taxon>Chelicerata</taxon>
        <taxon>Arachnida</taxon>
        <taxon>Araneae</taxon>
        <taxon>Araneomorphae</taxon>
        <taxon>Entelegynae</taxon>
        <taxon>Araneoidea</taxon>
        <taxon>Araneidae</taxon>
        <taxon>Caerostris</taxon>
    </lineage>
</organism>
<proteinExistence type="predicted"/>
<comment type="caution">
    <text evidence="1">The sequence shown here is derived from an EMBL/GenBank/DDBJ whole genome shotgun (WGS) entry which is preliminary data.</text>
</comment>
<accession>A0AAV4XNJ3</accession>
<dbReference type="Proteomes" id="UP001054945">
    <property type="component" value="Unassembled WGS sequence"/>
</dbReference>
<dbReference type="AlphaFoldDB" id="A0AAV4XNJ3"/>
<evidence type="ECO:0000313" key="1">
    <source>
        <dbReference type="EMBL" id="GIY96219.1"/>
    </source>
</evidence>
<name>A0AAV4XNJ3_CAEEX</name>
<keyword evidence="2" id="KW-1185">Reference proteome</keyword>
<reference evidence="1 2" key="1">
    <citation type="submission" date="2021-06" db="EMBL/GenBank/DDBJ databases">
        <title>Caerostris extrusa draft genome.</title>
        <authorList>
            <person name="Kono N."/>
            <person name="Arakawa K."/>
        </authorList>
    </citation>
    <scope>NUCLEOTIDE SEQUENCE [LARGE SCALE GENOMIC DNA]</scope>
</reference>
<gene>
    <name evidence="1" type="ORF">CEXT_119651</name>
</gene>